<reference evidence="8" key="1">
    <citation type="submission" date="2018-06" db="EMBL/GenBank/DDBJ databases">
        <authorList>
            <person name="Zhirakovskaya E."/>
        </authorList>
    </citation>
    <scope>NUCLEOTIDE SEQUENCE</scope>
</reference>
<dbReference type="PROSITE" id="PS00745">
    <property type="entry name" value="RF_PROK_I"/>
    <property type="match status" value="1"/>
</dbReference>
<name>A0A3B1A8M0_9ZZZZ</name>
<protein>
    <recommendedName>
        <fullName evidence="7">Prokaryotic-type class I peptide chain release factors domain-containing protein</fullName>
    </recommendedName>
</protein>
<keyword evidence="3" id="KW-0963">Cytoplasm</keyword>
<sequence>MLIISHNVSIAVDEIELSAIRAQGAGGQNVNKTSSAIHLRFDINASSLPQFYKERLLSLKDRRVAKEGVIVIKAQQFRTQEKNRGDALARLQALIKSVSVVQKTRRPTRPTKGSQTRRMDSKTRRSRTKELRSKVVE</sequence>
<evidence type="ECO:0000256" key="5">
    <source>
        <dbReference type="ARBA" id="ARBA00022845"/>
    </source>
</evidence>
<dbReference type="PANTHER" id="PTHR47814">
    <property type="entry name" value="PEPTIDYL-TRNA HYDROLASE ARFB"/>
    <property type="match status" value="1"/>
</dbReference>
<dbReference type="InterPro" id="IPR000352">
    <property type="entry name" value="Pep_chain_release_fac_I"/>
</dbReference>
<dbReference type="FunFam" id="3.30.160.20:FF:000029">
    <property type="entry name" value="Peptidyl-tRNA hydrolase YaeJ"/>
    <property type="match status" value="1"/>
</dbReference>
<evidence type="ECO:0000256" key="2">
    <source>
        <dbReference type="ARBA" id="ARBA00010835"/>
    </source>
</evidence>
<evidence type="ECO:0000256" key="6">
    <source>
        <dbReference type="SAM" id="MobiDB-lite"/>
    </source>
</evidence>
<accession>A0A3B1A8M0</accession>
<proteinExistence type="inferred from homology"/>
<organism evidence="8">
    <name type="scientific">hydrothermal vent metagenome</name>
    <dbReference type="NCBI Taxonomy" id="652676"/>
    <lineage>
        <taxon>unclassified sequences</taxon>
        <taxon>metagenomes</taxon>
        <taxon>ecological metagenomes</taxon>
    </lineage>
</organism>
<feature type="compositionally biased region" description="Basic and acidic residues" evidence="6">
    <location>
        <begin position="117"/>
        <end position="137"/>
    </location>
</feature>
<evidence type="ECO:0000256" key="1">
    <source>
        <dbReference type="ARBA" id="ARBA00004496"/>
    </source>
</evidence>
<dbReference type="SUPFAM" id="SSF75620">
    <property type="entry name" value="Release factor"/>
    <property type="match status" value="1"/>
</dbReference>
<evidence type="ECO:0000259" key="7">
    <source>
        <dbReference type="PROSITE" id="PS00745"/>
    </source>
</evidence>
<dbReference type="AlphaFoldDB" id="A0A3B1A8M0"/>
<keyword evidence="4" id="KW-0378">Hydrolase</keyword>
<dbReference type="GO" id="GO:0072344">
    <property type="term" value="P:rescue of stalled ribosome"/>
    <property type="evidence" value="ECO:0007669"/>
    <property type="project" value="TreeGrafter"/>
</dbReference>
<dbReference type="GO" id="GO:0043022">
    <property type="term" value="F:ribosome binding"/>
    <property type="evidence" value="ECO:0007669"/>
    <property type="project" value="TreeGrafter"/>
</dbReference>
<feature type="domain" description="Prokaryotic-type class I peptide chain release factors" evidence="7">
    <location>
        <begin position="21"/>
        <end position="37"/>
    </location>
</feature>
<dbReference type="InterPro" id="IPR045853">
    <property type="entry name" value="Pep_chain_release_fac_I_sf"/>
</dbReference>
<feature type="region of interest" description="Disordered" evidence="6">
    <location>
        <begin position="100"/>
        <end position="137"/>
    </location>
</feature>
<dbReference type="Pfam" id="PF00472">
    <property type="entry name" value="RF-1"/>
    <property type="match status" value="1"/>
</dbReference>
<comment type="similarity">
    <text evidence="2">Belongs to the prokaryotic/mitochondrial release factor family.</text>
</comment>
<dbReference type="GO" id="GO:0003747">
    <property type="term" value="F:translation release factor activity"/>
    <property type="evidence" value="ECO:0007669"/>
    <property type="project" value="InterPro"/>
</dbReference>
<dbReference type="GO" id="GO:0004045">
    <property type="term" value="F:peptidyl-tRNA hydrolase activity"/>
    <property type="evidence" value="ECO:0007669"/>
    <property type="project" value="TreeGrafter"/>
</dbReference>
<dbReference type="NCBIfam" id="NF006718">
    <property type="entry name" value="PRK09256.1"/>
    <property type="match status" value="1"/>
</dbReference>
<comment type="subcellular location">
    <subcellularLocation>
        <location evidence="1">Cytoplasm</location>
    </subcellularLocation>
</comment>
<dbReference type="Gene3D" id="3.30.160.20">
    <property type="match status" value="1"/>
</dbReference>
<evidence type="ECO:0000256" key="4">
    <source>
        <dbReference type="ARBA" id="ARBA00022801"/>
    </source>
</evidence>
<keyword evidence="5" id="KW-0810">Translation regulation</keyword>
<gene>
    <name evidence="8" type="ORF">MNBD_GAMMA17-252</name>
</gene>
<dbReference type="GO" id="GO:0006417">
    <property type="term" value="P:regulation of translation"/>
    <property type="evidence" value="ECO:0007669"/>
    <property type="project" value="UniProtKB-KW"/>
</dbReference>
<evidence type="ECO:0000313" key="8">
    <source>
        <dbReference type="EMBL" id="VAW89176.1"/>
    </source>
</evidence>
<evidence type="ECO:0000256" key="3">
    <source>
        <dbReference type="ARBA" id="ARBA00022490"/>
    </source>
</evidence>
<dbReference type="EMBL" id="UOFQ01000123">
    <property type="protein sequence ID" value="VAW89176.1"/>
    <property type="molecule type" value="Genomic_DNA"/>
</dbReference>
<dbReference type="GO" id="GO:0005737">
    <property type="term" value="C:cytoplasm"/>
    <property type="evidence" value="ECO:0007669"/>
    <property type="project" value="UniProtKB-SubCell"/>
</dbReference>
<dbReference type="PANTHER" id="PTHR47814:SF1">
    <property type="entry name" value="PEPTIDYL-TRNA HYDROLASE ARFB"/>
    <property type="match status" value="1"/>
</dbReference>